<feature type="domain" description="Costars" evidence="2">
    <location>
        <begin position="103"/>
        <end position="179"/>
    </location>
</feature>
<feature type="compositionally biased region" description="Polar residues" evidence="1">
    <location>
        <begin position="54"/>
        <end position="67"/>
    </location>
</feature>
<dbReference type="GO" id="GO:0035025">
    <property type="term" value="P:positive regulation of Rho protein signal transduction"/>
    <property type="evidence" value="ECO:0007669"/>
    <property type="project" value="InterPro"/>
</dbReference>
<dbReference type="Proteomes" id="UP001208570">
    <property type="component" value="Unassembled WGS sequence"/>
</dbReference>
<proteinExistence type="predicted"/>
<name>A0AAD9JGC0_9ANNE</name>
<evidence type="ECO:0000313" key="4">
    <source>
        <dbReference type="Proteomes" id="UP001208570"/>
    </source>
</evidence>
<comment type="caution">
    <text evidence="3">The sequence shown here is derived from an EMBL/GenBank/DDBJ whole genome shotgun (WGS) entry which is preliminary data.</text>
</comment>
<dbReference type="SMART" id="SM01283">
    <property type="entry name" value="Costars"/>
    <property type="match status" value="1"/>
</dbReference>
<dbReference type="PANTHER" id="PTHR22739">
    <property type="entry name" value="STRIATED MUSCLE ACTIVATOR OF RHO-DEPENDENT SIGNALING-RELATED"/>
    <property type="match status" value="1"/>
</dbReference>
<dbReference type="PANTHER" id="PTHR22739:SF7">
    <property type="entry name" value="EG:152A3.3 PROTEIN-RELATED"/>
    <property type="match status" value="1"/>
</dbReference>
<dbReference type="InterPro" id="IPR038095">
    <property type="entry name" value="Costars_sf"/>
</dbReference>
<dbReference type="GO" id="GO:0045944">
    <property type="term" value="P:positive regulation of transcription by RNA polymerase II"/>
    <property type="evidence" value="ECO:0007669"/>
    <property type="project" value="TreeGrafter"/>
</dbReference>
<dbReference type="GO" id="GO:0003779">
    <property type="term" value="F:actin binding"/>
    <property type="evidence" value="ECO:0007669"/>
    <property type="project" value="InterPro"/>
</dbReference>
<sequence>MVDDPRLSFQDRLKARTASWQKQHHSGASVGELSTAHTRGMSGVAGQAALWQQRATQHQAAQESNPFSGGWKGPSYVQLKHDDTYGRPPEGSKTEYRGKQAGVHISKEIVELCNVIQELGTEQPNGTYAVTFGFLFETYTRISNKLVGMLMRARKQGLVQFEGEMLFQRRDDDVIIWLLQTPEALMEDIEKRKHQLQEHEVHSDMKK</sequence>
<feature type="compositionally biased region" description="Basic and acidic residues" evidence="1">
    <location>
        <begin position="79"/>
        <end position="97"/>
    </location>
</feature>
<dbReference type="EMBL" id="JAODUP010000335">
    <property type="protein sequence ID" value="KAK2152237.1"/>
    <property type="molecule type" value="Genomic_DNA"/>
</dbReference>
<dbReference type="AlphaFoldDB" id="A0AAD9JGC0"/>
<gene>
    <name evidence="3" type="ORF">LSH36_334g01039</name>
</gene>
<evidence type="ECO:0000313" key="3">
    <source>
        <dbReference type="EMBL" id="KAK2152237.1"/>
    </source>
</evidence>
<dbReference type="Gene3D" id="1.10.10.1540">
    <property type="entry name" value="Costar domain"/>
    <property type="match status" value="1"/>
</dbReference>
<protein>
    <recommendedName>
        <fullName evidence="2">Costars domain-containing protein</fullName>
    </recommendedName>
</protein>
<evidence type="ECO:0000256" key="1">
    <source>
        <dbReference type="SAM" id="MobiDB-lite"/>
    </source>
</evidence>
<accession>A0AAD9JGC0</accession>
<keyword evidence="4" id="KW-1185">Reference proteome</keyword>
<organism evidence="3 4">
    <name type="scientific">Paralvinella palmiformis</name>
    <dbReference type="NCBI Taxonomy" id="53620"/>
    <lineage>
        <taxon>Eukaryota</taxon>
        <taxon>Metazoa</taxon>
        <taxon>Spiralia</taxon>
        <taxon>Lophotrochozoa</taxon>
        <taxon>Annelida</taxon>
        <taxon>Polychaeta</taxon>
        <taxon>Sedentaria</taxon>
        <taxon>Canalipalpata</taxon>
        <taxon>Terebellida</taxon>
        <taxon>Terebelliformia</taxon>
        <taxon>Alvinellidae</taxon>
        <taxon>Paralvinella</taxon>
    </lineage>
</organism>
<dbReference type="GO" id="GO:0030017">
    <property type="term" value="C:sarcomere"/>
    <property type="evidence" value="ECO:0007669"/>
    <property type="project" value="TreeGrafter"/>
</dbReference>
<feature type="region of interest" description="Disordered" evidence="1">
    <location>
        <begin position="54"/>
        <end position="73"/>
    </location>
</feature>
<dbReference type="InterPro" id="IPR027817">
    <property type="entry name" value="Costars_dom"/>
</dbReference>
<feature type="region of interest" description="Disordered" evidence="1">
    <location>
        <begin position="78"/>
        <end position="97"/>
    </location>
</feature>
<evidence type="ECO:0000259" key="2">
    <source>
        <dbReference type="SMART" id="SM01283"/>
    </source>
</evidence>
<dbReference type="Pfam" id="PF14705">
    <property type="entry name" value="Costars"/>
    <property type="match status" value="1"/>
</dbReference>
<dbReference type="InterPro" id="IPR026111">
    <property type="entry name" value="Abra"/>
</dbReference>
<reference evidence="3" key="1">
    <citation type="journal article" date="2023" name="Mol. Biol. Evol.">
        <title>Third-Generation Sequencing Reveals the Adaptive Role of the Epigenome in Three Deep-Sea Polychaetes.</title>
        <authorList>
            <person name="Perez M."/>
            <person name="Aroh O."/>
            <person name="Sun Y."/>
            <person name="Lan Y."/>
            <person name="Juniper S.K."/>
            <person name="Young C.R."/>
            <person name="Angers B."/>
            <person name="Qian P.Y."/>
        </authorList>
    </citation>
    <scope>NUCLEOTIDE SEQUENCE</scope>
    <source>
        <strain evidence="3">P08H-3</strain>
    </source>
</reference>